<keyword evidence="15" id="KW-1185">Reference proteome</keyword>
<evidence type="ECO:0000256" key="4">
    <source>
        <dbReference type="ARBA" id="ARBA00022722"/>
    </source>
</evidence>
<proteinExistence type="inferred from homology"/>
<dbReference type="GO" id="GO:0016787">
    <property type="term" value="F:hydrolase activity"/>
    <property type="evidence" value="ECO:0007669"/>
    <property type="project" value="UniProtKB-KW"/>
</dbReference>
<keyword evidence="6 10" id="KW-0255">Endonuclease</keyword>
<dbReference type="GO" id="GO:0036503">
    <property type="term" value="P:ERAD pathway"/>
    <property type="evidence" value="ECO:0007669"/>
    <property type="project" value="TreeGrafter"/>
</dbReference>
<gene>
    <name evidence="14" type="ORF">DAPK24_037720</name>
</gene>
<comment type="subcellular location">
    <subcellularLocation>
        <location evidence="1">Cytoplasm</location>
    </subcellularLocation>
</comment>
<feature type="active site" evidence="10">
    <location>
        <position position="275"/>
    </location>
</feature>
<dbReference type="PROSITE" id="PS52044">
    <property type="entry name" value="VLRF1"/>
    <property type="match status" value="1"/>
</dbReference>
<dbReference type="InterPro" id="IPR036770">
    <property type="entry name" value="Ankyrin_rpt-contain_sf"/>
</dbReference>
<dbReference type="PANTHER" id="PTHR16036:SF2">
    <property type="entry name" value="TRNA ENDONUCLEASE ANKZF1"/>
    <property type="match status" value="1"/>
</dbReference>
<evidence type="ECO:0000256" key="6">
    <source>
        <dbReference type="ARBA" id="ARBA00022759"/>
    </source>
</evidence>
<keyword evidence="8" id="KW-0040">ANK repeat</keyword>
<protein>
    <recommendedName>
        <fullName evidence="13">VLRF1 domain-containing protein</fullName>
    </recommendedName>
</protein>
<dbReference type="Proteomes" id="UP001378960">
    <property type="component" value="Unassembled WGS sequence"/>
</dbReference>
<feature type="domain" description="VLRF1" evidence="13">
    <location>
        <begin position="213"/>
        <end position="382"/>
    </location>
</feature>
<keyword evidence="4 10" id="KW-0540">Nuclease</keyword>
<evidence type="ECO:0000256" key="3">
    <source>
        <dbReference type="ARBA" id="ARBA00022490"/>
    </source>
</evidence>
<evidence type="ECO:0000256" key="10">
    <source>
        <dbReference type="PROSITE-ProRule" id="PRU01389"/>
    </source>
</evidence>
<sequence length="638" mass="72519">MSEEIPYTKRYVYNLDPAILDSLKTLYFDSQTFEQRSYEDFIKRRGDEIVKSISDEKLSTSPVIVQPKPRINRDEINTALSNLKISKSEEYENKDESGKDDKGIDSDNESESDSESESESESNIEEKTLETISEATNTNISNDDYESTISFMSTKSPLVLFESRILNNLTKGKVFGVYKTTINAKDSPNYDALKMIREMSHNTDNPMPKDPKIAGMSAVFMLSSGHFAGAIISHLPHSTKGNKGSNEELQLQSVRLFAHKTFHRYTTRRKQGGSQSAMDDSKGKANSAGSTLRRYNEQALGKDVEGLMDEWKPLLDQCESIFIRGSGKGGKNARGIGLIIRDAKDPKAIIKHGDSRVKMIPFGTKRPTTMEIKRAWCELMYLKIVDMPEVERDLINKRMKRDEMLNKSKESKDNKNGLDEENIKLTNEIISLLKKSKAPGLVLFFKKNKSKLDVNFRLQPVEQYKATPTALHYASRKGLSYMVQTLLVQLHADASILNNQDKTAYEIALDKDTKYSFRLSRSLIGEDKVDWEKTHIGAPMTKEEVEEVKLQQRNKEEKEKAAELNQLKEQHENIVDEIRKEEAQKNKRVGSYSNLINGPGITKVTEEQKLSGLSDAQRMKVLREQRFRAIEARLNKGV</sequence>
<feature type="compositionally biased region" description="Polar residues" evidence="12">
    <location>
        <begin position="130"/>
        <end position="143"/>
    </location>
</feature>
<feature type="coiled-coil region" evidence="11">
    <location>
        <begin position="401"/>
        <end position="428"/>
    </location>
</feature>
<evidence type="ECO:0000256" key="1">
    <source>
        <dbReference type="ARBA" id="ARBA00004496"/>
    </source>
</evidence>
<dbReference type="GO" id="GO:0004519">
    <property type="term" value="F:endonuclease activity"/>
    <property type="evidence" value="ECO:0007669"/>
    <property type="project" value="UniProtKB-KW"/>
</dbReference>
<comment type="caution">
    <text evidence="14">The sequence shown here is derived from an EMBL/GenBank/DDBJ whole genome shotgun (WGS) entry which is preliminary data.</text>
</comment>
<dbReference type="SUPFAM" id="SSF48403">
    <property type="entry name" value="Ankyrin repeat"/>
    <property type="match status" value="1"/>
</dbReference>
<evidence type="ECO:0000259" key="13">
    <source>
        <dbReference type="PROSITE" id="PS52044"/>
    </source>
</evidence>
<keyword evidence="9 11" id="KW-0175">Coiled coil</keyword>
<evidence type="ECO:0000256" key="11">
    <source>
        <dbReference type="SAM" id="Coils"/>
    </source>
</evidence>
<dbReference type="GO" id="GO:0005737">
    <property type="term" value="C:cytoplasm"/>
    <property type="evidence" value="ECO:0007669"/>
    <property type="project" value="UniProtKB-SubCell"/>
</dbReference>
<feature type="coiled-coil region" evidence="11">
    <location>
        <begin position="540"/>
        <end position="588"/>
    </location>
</feature>
<name>A0AAV5R893_PICKL</name>
<dbReference type="EMBL" id="BTGB01000005">
    <property type="protein sequence ID" value="GMM47197.1"/>
    <property type="molecule type" value="Genomic_DNA"/>
</dbReference>
<dbReference type="Pfam" id="PF18826">
    <property type="entry name" value="bVLRF1"/>
    <property type="match status" value="1"/>
</dbReference>
<dbReference type="AlphaFoldDB" id="A0AAV5R893"/>
<organism evidence="14 15">
    <name type="scientific">Pichia kluyveri</name>
    <name type="common">Yeast</name>
    <dbReference type="NCBI Taxonomy" id="36015"/>
    <lineage>
        <taxon>Eukaryota</taxon>
        <taxon>Fungi</taxon>
        <taxon>Dikarya</taxon>
        <taxon>Ascomycota</taxon>
        <taxon>Saccharomycotina</taxon>
        <taxon>Pichiomycetes</taxon>
        <taxon>Pichiales</taxon>
        <taxon>Pichiaceae</taxon>
        <taxon>Pichia</taxon>
    </lineage>
</organism>
<feature type="region of interest" description="Disordered" evidence="12">
    <location>
        <begin position="266"/>
        <end position="294"/>
    </location>
</feature>
<keyword evidence="3 10" id="KW-0963">Cytoplasm</keyword>
<comment type="domain">
    <text evidence="10">The VLRF1 domain mediates binding to the 60S ribosomal subunit.</text>
</comment>
<feature type="compositionally biased region" description="Basic and acidic residues" evidence="12">
    <location>
        <begin position="87"/>
        <end position="105"/>
    </location>
</feature>
<evidence type="ECO:0000256" key="8">
    <source>
        <dbReference type="ARBA" id="ARBA00023043"/>
    </source>
</evidence>
<comment type="similarity">
    <text evidence="2 10">Belongs to the ANKZF1/VMS1 family.</text>
</comment>
<feature type="compositionally biased region" description="Acidic residues" evidence="12">
    <location>
        <begin position="106"/>
        <end position="123"/>
    </location>
</feature>
<feature type="region of interest" description="Disordered" evidence="12">
    <location>
        <begin position="87"/>
        <end position="143"/>
    </location>
</feature>
<evidence type="ECO:0000313" key="14">
    <source>
        <dbReference type="EMBL" id="GMM47197.1"/>
    </source>
</evidence>
<dbReference type="PANTHER" id="PTHR16036">
    <property type="entry name" value="ANKYRIN REPEAT AND ZINC FINGER DOMAIN-CONTAINING PROTEIN 1"/>
    <property type="match status" value="1"/>
</dbReference>
<dbReference type="InterPro" id="IPR047139">
    <property type="entry name" value="ANKZ1/VMS1"/>
</dbReference>
<evidence type="ECO:0000313" key="15">
    <source>
        <dbReference type="Proteomes" id="UP001378960"/>
    </source>
</evidence>
<dbReference type="InterPro" id="IPR041175">
    <property type="entry name" value="VLRF1/Vms1"/>
</dbReference>
<accession>A0AAV5R893</accession>
<dbReference type="Gene3D" id="1.25.40.20">
    <property type="entry name" value="Ankyrin repeat-containing domain"/>
    <property type="match status" value="1"/>
</dbReference>
<evidence type="ECO:0000256" key="12">
    <source>
        <dbReference type="SAM" id="MobiDB-lite"/>
    </source>
</evidence>
<evidence type="ECO:0000256" key="5">
    <source>
        <dbReference type="ARBA" id="ARBA00022737"/>
    </source>
</evidence>
<evidence type="ECO:0000256" key="2">
    <source>
        <dbReference type="ARBA" id="ARBA00009262"/>
    </source>
</evidence>
<evidence type="ECO:0000256" key="9">
    <source>
        <dbReference type="ARBA" id="ARBA00023054"/>
    </source>
</evidence>
<keyword evidence="7 10" id="KW-0378">Hydrolase</keyword>
<evidence type="ECO:0000256" key="7">
    <source>
        <dbReference type="ARBA" id="ARBA00022801"/>
    </source>
</evidence>
<keyword evidence="5" id="KW-0677">Repeat</keyword>
<reference evidence="14 15" key="1">
    <citation type="journal article" date="2023" name="Elife">
        <title>Identification of key yeast species and microbe-microbe interactions impacting larval growth of Drosophila in the wild.</title>
        <authorList>
            <person name="Mure A."/>
            <person name="Sugiura Y."/>
            <person name="Maeda R."/>
            <person name="Honda K."/>
            <person name="Sakurai N."/>
            <person name="Takahashi Y."/>
            <person name="Watada M."/>
            <person name="Katoh T."/>
            <person name="Gotoh A."/>
            <person name="Gotoh Y."/>
            <person name="Taniguchi I."/>
            <person name="Nakamura K."/>
            <person name="Hayashi T."/>
            <person name="Katayama T."/>
            <person name="Uemura T."/>
            <person name="Hattori Y."/>
        </authorList>
    </citation>
    <scope>NUCLEOTIDE SEQUENCE [LARGE SCALE GENOMIC DNA]</scope>
    <source>
        <strain evidence="14 15">PK-24</strain>
    </source>
</reference>